<dbReference type="AlphaFoldDB" id="A0A914XNT3"/>
<organism evidence="2 3">
    <name type="scientific">Plectus sambesii</name>
    <dbReference type="NCBI Taxonomy" id="2011161"/>
    <lineage>
        <taxon>Eukaryota</taxon>
        <taxon>Metazoa</taxon>
        <taxon>Ecdysozoa</taxon>
        <taxon>Nematoda</taxon>
        <taxon>Chromadorea</taxon>
        <taxon>Plectida</taxon>
        <taxon>Plectina</taxon>
        <taxon>Plectoidea</taxon>
        <taxon>Plectidae</taxon>
        <taxon>Plectus</taxon>
    </lineage>
</organism>
<evidence type="ECO:0000313" key="2">
    <source>
        <dbReference type="Proteomes" id="UP000887566"/>
    </source>
</evidence>
<accession>A0A914XNT3</accession>
<evidence type="ECO:0000256" key="1">
    <source>
        <dbReference type="SAM" id="MobiDB-lite"/>
    </source>
</evidence>
<keyword evidence="2" id="KW-1185">Reference proteome</keyword>
<evidence type="ECO:0000313" key="3">
    <source>
        <dbReference type="WBParaSite" id="PSAMB.scaffold982size37682.g10265.t1"/>
    </source>
</evidence>
<feature type="region of interest" description="Disordered" evidence="1">
    <location>
        <begin position="1"/>
        <end position="22"/>
    </location>
</feature>
<name>A0A914XNT3_9BILA</name>
<sequence length="215" mass="22454">MIGVGRRRTSLSGPGSRLRQWPPRRKCANLRKTHTKVTPCDVFCRRAPQHSNYAASALPSAADPRPTLRAPISKSTEIRPIAMPDRDGGRSLSIRHSSRPNQSAPSALAATVCRPQGPRGTCYSTCAIAPIAHAPPQQPHPPSPPAPLSLPRRPLARASVCIVRSTLARIPPSAVSTSSSGLVGGGGGAIHRVSSVGAAVSGPTRKHVPACHSLA</sequence>
<protein>
    <submittedName>
        <fullName evidence="3">Uncharacterized protein</fullName>
    </submittedName>
</protein>
<feature type="region of interest" description="Disordered" evidence="1">
    <location>
        <begin position="80"/>
        <end position="107"/>
    </location>
</feature>
<reference evidence="3" key="1">
    <citation type="submission" date="2022-11" db="UniProtKB">
        <authorList>
            <consortium name="WormBaseParasite"/>
        </authorList>
    </citation>
    <scope>IDENTIFICATION</scope>
</reference>
<dbReference type="WBParaSite" id="PSAMB.scaffold982size37682.g10265.t1">
    <property type="protein sequence ID" value="PSAMB.scaffold982size37682.g10265.t1"/>
    <property type="gene ID" value="PSAMB.scaffold982size37682.g10265"/>
</dbReference>
<proteinExistence type="predicted"/>
<dbReference type="Proteomes" id="UP000887566">
    <property type="component" value="Unplaced"/>
</dbReference>